<comment type="caution">
    <text evidence="1">The sequence shown here is derived from an EMBL/GenBank/DDBJ whole genome shotgun (WGS) entry which is preliminary data.</text>
</comment>
<keyword evidence="2" id="KW-1185">Reference proteome</keyword>
<accession>A0ABS0I280</accession>
<protein>
    <submittedName>
        <fullName evidence="1">Uncharacterized protein</fullName>
    </submittedName>
</protein>
<organism evidence="1 2">
    <name type="scientific">Hymenobacter ruricola</name>
    <dbReference type="NCBI Taxonomy" id="2791023"/>
    <lineage>
        <taxon>Bacteria</taxon>
        <taxon>Pseudomonadati</taxon>
        <taxon>Bacteroidota</taxon>
        <taxon>Cytophagia</taxon>
        <taxon>Cytophagales</taxon>
        <taxon>Hymenobacteraceae</taxon>
        <taxon>Hymenobacter</taxon>
    </lineage>
</organism>
<proteinExistence type="predicted"/>
<dbReference type="RefSeq" id="WP_196292104.1">
    <property type="nucleotide sequence ID" value="NZ_JADQDM010000002.1"/>
</dbReference>
<reference evidence="1 2" key="1">
    <citation type="submission" date="2020-11" db="EMBL/GenBank/DDBJ databases">
        <authorList>
            <person name="Kim M.K."/>
        </authorList>
    </citation>
    <scope>NUCLEOTIDE SEQUENCE [LARGE SCALE GENOMIC DNA]</scope>
    <source>
        <strain evidence="1 2">BT662</strain>
    </source>
</reference>
<evidence type="ECO:0000313" key="1">
    <source>
        <dbReference type="EMBL" id="MBF9220664.1"/>
    </source>
</evidence>
<dbReference type="Proteomes" id="UP000618931">
    <property type="component" value="Unassembled WGS sequence"/>
</dbReference>
<name>A0ABS0I280_9BACT</name>
<evidence type="ECO:0000313" key="2">
    <source>
        <dbReference type="Proteomes" id="UP000618931"/>
    </source>
</evidence>
<sequence length="79" mass="9056">MNLFSLLTAGLNRYFRGRADETQLRRELLAHRRRQLLHQNIPDVYAARTAFGARFEELQALLVAHDPAHLQKLAAGSPY</sequence>
<dbReference type="EMBL" id="JADQDM010000002">
    <property type="protein sequence ID" value="MBF9220664.1"/>
    <property type="molecule type" value="Genomic_DNA"/>
</dbReference>
<gene>
    <name evidence="1" type="ORF">I2H31_06060</name>
</gene>